<dbReference type="PIRSF" id="PIRSF038133">
    <property type="entry name" value="HAT_Nua4_EAF3/MRG15"/>
    <property type="match status" value="1"/>
</dbReference>
<evidence type="ECO:0000256" key="3">
    <source>
        <dbReference type="ARBA" id="ARBA00023015"/>
    </source>
</evidence>
<feature type="compositionally biased region" description="Low complexity" evidence="6">
    <location>
        <begin position="149"/>
        <end position="167"/>
    </location>
</feature>
<dbReference type="InterPro" id="IPR038217">
    <property type="entry name" value="MRG_C_sf"/>
</dbReference>
<feature type="domain" description="Chromo" evidence="7">
    <location>
        <begin position="53"/>
        <end position="106"/>
    </location>
</feature>
<feature type="region of interest" description="Disordered" evidence="6">
    <location>
        <begin position="1"/>
        <end position="27"/>
    </location>
</feature>
<dbReference type="InterPro" id="IPR008676">
    <property type="entry name" value="MRG"/>
</dbReference>
<keyword evidence="3" id="KW-0805">Transcription regulation</keyword>
<evidence type="ECO:0000256" key="2">
    <source>
        <dbReference type="ARBA" id="ARBA00022853"/>
    </source>
</evidence>
<reference evidence="8 9" key="1">
    <citation type="journal article" date="2023" name="Arcadia Sci">
        <title>De novo assembly of a long-read Amblyomma americanum tick genome.</title>
        <authorList>
            <person name="Chou S."/>
            <person name="Poskanzer K.E."/>
            <person name="Rollins M."/>
            <person name="Thuy-Boun P.S."/>
        </authorList>
    </citation>
    <scope>NUCLEOTIDE SEQUENCE [LARGE SCALE GENOMIC DNA]</scope>
    <source>
        <strain evidence="8">F_SG_1</strain>
        <tissue evidence="8">Salivary glands</tissue>
    </source>
</reference>
<keyword evidence="5" id="KW-0539">Nucleus</keyword>
<dbReference type="Pfam" id="PF05712">
    <property type="entry name" value="MRG"/>
    <property type="match status" value="1"/>
</dbReference>
<dbReference type="InterPro" id="IPR053820">
    <property type="entry name" value="MSL3_chromo-like"/>
</dbReference>
<dbReference type="SMART" id="SM00298">
    <property type="entry name" value="CHROMO"/>
    <property type="match status" value="1"/>
</dbReference>
<name>A0AAQ4F1L3_AMBAM</name>
<evidence type="ECO:0000256" key="6">
    <source>
        <dbReference type="SAM" id="MobiDB-lite"/>
    </source>
</evidence>
<feature type="region of interest" description="Disordered" evidence="6">
    <location>
        <begin position="104"/>
        <end position="188"/>
    </location>
</feature>
<keyword evidence="9" id="KW-1185">Reference proteome</keyword>
<dbReference type="InterPro" id="IPR000953">
    <property type="entry name" value="Chromo/chromo_shadow_dom"/>
</dbReference>
<evidence type="ECO:0000259" key="7">
    <source>
        <dbReference type="SMART" id="SM00298"/>
    </source>
</evidence>
<dbReference type="GO" id="GO:0035267">
    <property type="term" value="C:NuA4 histone acetyltransferase complex"/>
    <property type="evidence" value="ECO:0007669"/>
    <property type="project" value="TreeGrafter"/>
</dbReference>
<evidence type="ECO:0000313" key="9">
    <source>
        <dbReference type="Proteomes" id="UP001321473"/>
    </source>
</evidence>
<dbReference type="FunFam" id="2.30.30.140:FF:000024">
    <property type="entry name" value="Mortality factor 4-like protein 1"/>
    <property type="match status" value="1"/>
</dbReference>
<dbReference type="GO" id="GO:0006325">
    <property type="term" value="P:chromatin organization"/>
    <property type="evidence" value="ECO:0007669"/>
    <property type="project" value="UniProtKB-KW"/>
</dbReference>
<accession>A0AAQ4F1L3</accession>
<evidence type="ECO:0000256" key="1">
    <source>
        <dbReference type="ARBA" id="ARBA00004123"/>
    </source>
</evidence>
<feature type="compositionally biased region" description="Basic and acidic residues" evidence="6">
    <location>
        <begin position="129"/>
        <end position="138"/>
    </location>
</feature>
<dbReference type="PANTHER" id="PTHR10880">
    <property type="entry name" value="MORTALITY FACTOR 4-LIKE PROTEIN"/>
    <property type="match status" value="1"/>
</dbReference>
<comment type="caution">
    <text evidence="8">The sequence shown here is derived from an EMBL/GenBank/DDBJ whole genome shotgun (WGS) entry which is preliminary data.</text>
</comment>
<sequence length="365" mass="41459">MVGGWGRGPSFRRSSHPPISGVPVGPDTLPMNMAPKARFQDGEKVLCFHGPLLYEAKCIKAQVKDKQTKYFIHYSGWNKNWDEWVPESRVLKFNDVNLQKQKELEKAHLSSASHSHSALKGKKNRTTKPKKEVEKERSSTPSQEKPQKQKGSGAGSSAASHQPSSQATESGGESHRKKRNRLDPHVESEEAFLSRVEIKVRIPDELKPWLVDDWDLITRQKKLVQLPCNVTVDHILADYVKQKTSVKGISPNKESAVNEVANGLKEYFNVMLGSQLLYKFERPQYADVLTERPDTPMSQIYGAIHLLRLFVRLGSMLAYTPLDEKSTQLLLTHIHDFLKYMARNSQLFSLNDYTIAPPDYQRKAI</sequence>
<organism evidence="8 9">
    <name type="scientific">Amblyomma americanum</name>
    <name type="common">Lone star tick</name>
    <dbReference type="NCBI Taxonomy" id="6943"/>
    <lineage>
        <taxon>Eukaryota</taxon>
        <taxon>Metazoa</taxon>
        <taxon>Ecdysozoa</taxon>
        <taxon>Arthropoda</taxon>
        <taxon>Chelicerata</taxon>
        <taxon>Arachnida</taxon>
        <taxon>Acari</taxon>
        <taxon>Parasitiformes</taxon>
        <taxon>Ixodida</taxon>
        <taxon>Ixodoidea</taxon>
        <taxon>Ixodidae</taxon>
        <taxon>Amblyomminae</taxon>
        <taxon>Amblyomma</taxon>
    </lineage>
</organism>
<dbReference type="PANTHER" id="PTHR10880:SF48">
    <property type="entry name" value="MORTALITY FACTOR 4 LIKE 2"/>
    <property type="match status" value="1"/>
</dbReference>
<proteinExistence type="predicted"/>
<feature type="compositionally biased region" description="Basic residues" evidence="6">
    <location>
        <begin position="117"/>
        <end position="128"/>
    </location>
</feature>
<evidence type="ECO:0000256" key="5">
    <source>
        <dbReference type="ARBA" id="ARBA00023242"/>
    </source>
</evidence>
<dbReference type="Gene3D" id="1.10.274.30">
    <property type="entry name" value="MRG domain"/>
    <property type="match status" value="1"/>
</dbReference>
<dbReference type="GO" id="GO:0006355">
    <property type="term" value="P:regulation of DNA-templated transcription"/>
    <property type="evidence" value="ECO:0007669"/>
    <property type="project" value="InterPro"/>
</dbReference>
<protein>
    <recommendedName>
        <fullName evidence="7">Chromo domain-containing protein</fullName>
    </recommendedName>
</protein>
<dbReference type="CDD" id="cd18983">
    <property type="entry name" value="CBD_MSL3_like"/>
    <property type="match status" value="1"/>
</dbReference>
<evidence type="ECO:0000313" key="8">
    <source>
        <dbReference type="EMBL" id="KAK8781030.1"/>
    </source>
</evidence>
<comment type="subcellular location">
    <subcellularLocation>
        <location evidence="1">Nucleus</location>
    </subcellularLocation>
</comment>
<evidence type="ECO:0000256" key="4">
    <source>
        <dbReference type="ARBA" id="ARBA00023163"/>
    </source>
</evidence>
<keyword evidence="4" id="KW-0804">Transcription</keyword>
<dbReference type="EMBL" id="JARKHS020008150">
    <property type="protein sequence ID" value="KAK8781030.1"/>
    <property type="molecule type" value="Genomic_DNA"/>
</dbReference>
<dbReference type="SUPFAM" id="SSF54160">
    <property type="entry name" value="Chromo domain-like"/>
    <property type="match status" value="1"/>
</dbReference>
<dbReference type="Gene3D" id="2.30.30.140">
    <property type="match status" value="1"/>
</dbReference>
<dbReference type="Pfam" id="PF22732">
    <property type="entry name" value="MSL3_chromo-like"/>
    <property type="match status" value="1"/>
</dbReference>
<dbReference type="AlphaFoldDB" id="A0AAQ4F1L3"/>
<gene>
    <name evidence="8" type="ORF">V5799_017632</name>
</gene>
<dbReference type="FunFam" id="1.10.274.30:FF:000011">
    <property type="entry name" value="Dosage compensation regulatory complex protein, putative"/>
    <property type="match status" value="1"/>
</dbReference>
<dbReference type="Proteomes" id="UP001321473">
    <property type="component" value="Unassembled WGS sequence"/>
</dbReference>
<dbReference type="PROSITE" id="PS51640">
    <property type="entry name" value="MRG"/>
    <property type="match status" value="1"/>
</dbReference>
<dbReference type="InterPro" id="IPR026541">
    <property type="entry name" value="MRG_dom"/>
</dbReference>
<keyword evidence="2" id="KW-0156">Chromatin regulator</keyword>
<dbReference type="InterPro" id="IPR016197">
    <property type="entry name" value="Chromo-like_dom_sf"/>
</dbReference>
<dbReference type="GO" id="GO:0005634">
    <property type="term" value="C:nucleus"/>
    <property type="evidence" value="ECO:0007669"/>
    <property type="project" value="UniProtKB-SubCell"/>
</dbReference>